<gene>
    <name evidence="11" type="ORF">KV203_04310</name>
</gene>
<keyword evidence="12" id="KW-1185">Reference proteome</keyword>
<dbReference type="InterPro" id="IPR052721">
    <property type="entry name" value="ET_Amicyanin"/>
</dbReference>
<evidence type="ECO:0000313" key="11">
    <source>
        <dbReference type="EMBL" id="QXQ14635.1"/>
    </source>
</evidence>
<dbReference type="InterPro" id="IPR008972">
    <property type="entry name" value="Cupredoxin"/>
</dbReference>
<dbReference type="SUPFAM" id="SSF49503">
    <property type="entry name" value="Cupredoxins"/>
    <property type="match status" value="1"/>
</dbReference>
<comment type="subcellular location">
    <subcellularLocation>
        <location evidence="2">Periplasm</location>
    </subcellularLocation>
</comment>
<evidence type="ECO:0000256" key="9">
    <source>
        <dbReference type="SAM" id="SignalP"/>
    </source>
</evidence>
<reference evidence="11" key="1">
    <citation type="submission" date="2021-07" db="EMBL/GenBank/DDBJ databases">
        <title>Candidatus Kaistella beijingensis sp. nov. isolated from a municipal wastewater treatment plant is involved in sludge foaming.</title>
        <authorList>
            <person name="Song Y."/>
            <person name="Liu S.-J."/>
        </authorList>
    </citation>
    <scope>NUCLEOTIDE SEQUENCE</scope>
    <source>
        <strain evidence="11">DSM 43998</strain>
    </source>
</reference>
<dbReference type="PRINTS" id="PR00155">
    <property type="entry name" value="AMICYANIN"/>
</dbReference>
<dbReference type="Pfam" id="PF00127">
    <property type="entry name" value="Copper-bind"/>
    <property type="match status" value="1"/>
</dbReference>
<name>A0ABX8S9U3_9ACTN</name>
<dbReference type="Gene3D" id="2.60.40.420">
    <property type="entry name" value="Cupredoxins - blue copper proteins"/>
    <property type="match status" value="1"/>
</dbReference>
<evidence type="ECO:0000256" key="1">
    <source>
        <dbReference type="ARBA" id="ARBA00001935"/>
    </source>
</evidence>
<dbReference type="InterPro" id="IPR000923">
    <property type="entry name" value="BlueCu_1"/>
</dbReference>
<comment type="cofactor">
    <cofactor evidence="1">
        <name>Cu cation</name>
        <dbReference type="ChEBI" id="CHEBI:23378"/>
    </cofactor>
</comment>
<evidence type="ECO:0000256" key="4">
    <source>
        <dbReference type="ARBA" id="ARBA00022723"/>
    </source>
</evidence>
<feature type="region of interest" description="Disordered" evidence="8">
    <location>
        <begin position="27"/>
        <end position="61"/>
    </location>
</feature>
<protein>
    <submittedName>
        <fullName evidence="11">Cupredoxin domain-containing protein</fullName>
    </submittedName>
</protein>
<evidence type="ECO:0000259" key="10">
    <source>
        <dbReference type="Pfam" id="PF00127"/>
    </source>
</evidence>
<feature type="compositionally biased region" description="Low complexity" evidence="8">
    <location>
        <begin position="31"/>
        <end position="61"/>
    </location>
</feature>
<evidence type="ECO:0000256" key="6">
    <source>
        <dbReference type="ARBA" id="ARBA00022982"/>
    </source>
</evidence>
<dbReference type="PROSITE" id="PS51257">
    <property type="entry name" value="PROKAR_LIPOPROTEIN"/>
    <property type="match status" value="1"/>
</dbReference>
<dbReference type="RefSeq" id="WP_066468573.1">
    <property type="nucleotide sequence ID" value="NZ_CBCRUZ010000004.1"/>
</dbReference>
<evidence type="ECO:0000313" key="12">
    <source>
        <dbReference type="Proteomes" id="UP000887023"/>
    </source>
</evidence>
<feature type="domain" description="Blue (type 1) copper" evidence="10">
    <location>
        <begin position="64"/>
        <end position="146"/>
    </location>
</feature>
<dbReference type="Proteomes" id="UP000887023">
    <property type="component" value="Chromosome"/>
</dbReference>
<evidence type="ECO:0000256" key="3">
    <source>
        <dbReference type="ARBA" id="ARBA00022448"/>
    </source>
</evidence>
<feature type="chain" id="PRO_5045463138" evidence="9">
    <location>
        <begin position="24"/>
        <end position="147"/>
    </location>
</feature>
<dbReference type="PANTHER" id="PTHR36507:SF1">
    <property type="entry name" value="BLL1555 PROTEIN"/>
    <property type="match status" value="1"/>
</dbReference>
<evidence type="ECO:0000256" key="8">
    <source>
        <dbReference type="SAM" id="MobiDB-lite"/>
    </source>
</evidence>
<dbReference type="PANTHER" id="PTHR36507">
    <property type="entry name" value="BLL1555 PROTEIN"/>
    <property type="match status" value="1"/>
</dbReference>
<keyword evidence="4" id="KW-0479">Metal-binding</keyword>
<keyword evidence="5" id="KW-0574">Periplasm</keyword>
<dbReference type="InterPro" id="IPR002386">
    <property type="entry name" value="Amicyanin/Pseudoazurin"/>
</dbReference>
<keyword evidence="6" id="KW-0249">Electron transport</keyword>
<organism evidence="11 12">
    <name type="scientific">Skermania pinensis</name>
    <dbReference type="NCBI Taxonomy" id="39122"/>
    <lineage>
        <taxon>Bacteria</taxon>
        <taxon>Bacillati</taxon>
        <taxon>Actinomycetota</taxon>
        <taxon>Actinomycetes</taxon>
        <taxon>Mycobacteriales</taxon>
        <taxon>Gordoniaceae</taxon>
        <taxon>Skermania</taxon>
    </lineage>
</organism>
<evidence type="ECO:0000256" key="5">
    <source>
        <dbReference type="ARBA" id="ARBA00022764"/>
    </source>
</evidence>
<evidence type="ECO:0000256" key="2">
    <source>
        <dbReference type="ARBA" id="ARBA00004418"/>
    </source>
</evidence>
<proteinExistence type="predicted"/>
<dbReference type="EMBL" id="CP079105">
    <property type="protein sequence ID" value="QXQ14635.1"/>
    <property type="molecule type" value="Genomic_DNA"/>
</dbReference>
<evidence type="ECO:0000256" key="7">
    <source>
        <dbReference type="ARBA" id="ARBA00023008"/>
    </source>
</evidence>
<keyword evidence="3" id="KW-0813">Transport</keyword>
<sequence>MIVRRPSVRLAIAGIILTAGLSACTGNSTESAADSPASGSGSPAAAASPASGSPAATSPAPHTDVVVTIADMKFTPSTVRVKVGQTVTWKFQDDGIPHQVAGVRDNALGINSPILKEGEYSFTFTGAGNYSYICSLHPEMRGTVEVS</sequence>
<accession>A0ABX8S9U3</accession>
<keyword evidence="9" id="KW-0732">Signal</keyword>
<feature type="signal peptide" evidence="9">
    <location>
        <begin position="1"/>
        <end position="23"/>
    </location>
</feature>
<keyword evidence="7" id="KW-0186">Copper</keyword>